<evidence type="ECO:0000256" key="5">
    <source>
        <dbReference type="PROSITE-ProRule" id="PRU00196"/>
    </source>
</evidence>
<keyword evidence="10" id="KW-1185">Reference proteome</keyword>
<accession>A0A3S5BRS4</accession>
<feature type="transmembrane region" description="Helical" evidence="7">
    <location>
        <begin position="20"/>
        <end position="38"/>
    </location>
</feature>
<dbReference type="InterPro" id="IPR001190">
    <property type="entry name" value="SRCR"/>
</dbReference>
<evidence type="ECO:0000256" key="4">
    <source>
        <dbReference type="ARBA" id="ARBA00023180"/>
    </source>
</evidence>
<evidence type="ECO:0000256" key="7">
    <source>
        <dbReference type="SAM" id="Phobius"/>
    </source>
</evidence>
<dbReference type="SMART" id="SM00202">
    <property type="entry name" value="SR"/>
    <property type="match status" value="1"/>
</dbReference>
<comment type="caution">
    <text evidence="9">The sequence shown here is derived from an EMBL/GenBank/DDBJ whole genome shotgun (WGS) entry which is preliminary data.</text>
</comment>
<dbReference type="PROSITE" id="PS50287">
    <property type="entry name" value="SRCR_2"/>
    <property type="match status" value="1"/>
</dbReference>
<feature type="domain" description="SRCR" evidence="8">
    <location>
        <begin position="47"/>
        <end position="96"/>
    </location>
</feature>
<dbReference type="AlphaFoldDB" id="A0A3S5BRS4"/>
<gene>
    <name evidence="9" type="ORF">PXEA_LOCUS30119</name>
</gene>
<evidence type="ECO:0000256" key="3">
    <source>
        <dbReference type="ARBA" id="ARBA00023157"/>
    </source>
</evidence>
<dbReference type="Gene3D" id="3.10.250.10">
    <property type="entry name" value="SRCR-like domain"/>
    <property type="match status" value="1"/>
</dbReference>
<comment type="caution">
    <text evidence="5">Lacks conserved residue(s) required for the propagation of feature annotation.</text>
</comment>
<dbReference type="Proteomes" id="UP000784294">
    <property type="component" value="Unassembled WGS sequence"/>
</dbReference>
<keyword evidence="3" id="KW-1015">Disulfide bond</keyword>
<evidence type="ECO:0000256" key="6">
    <source>
        <dbReference type="SAM" id="MobiDB-lite"/>
    </source>
</evidence>
<organism evidence="9 10">
    <name type="scientific">Protopolystoma xenopodis</name>
    <dbReference type="NCBI Taxonomy" id="117903"/>
    <lineage>
        <taxon>Eukaryota</taxon>
        <taxon>Metazoa</taxon>
        <taxon>Spiralia</taxon>
        <taxon>Lophotrochozoa</taxon>
        <taxon>Platyhelminthes</taxon>
        <taxon>Monogenea</taxon>
        <taxon>Polyopisthocotylea</taxon>
        <taxon>Polystomatidea</taxon>
        <taxon>Polystomatidae</taxon>
        <taxon>Protopolystoma</taxon>
    </lineage>
</organism>
<feature type="compositionally biased region" description="Polar residues" evidence="6">
    <location>
        <begin position="104"/>
        <end position="122"/>
    </location>
</feature>
<dbReference type="SUPFAM" id="SSF56487">
    <property type="entry name" value="SRCR-like"/>
    <property type="match status" value="1"/>
</dbReference>
<keyword evidence="7" id="KW-0812">Transmembrane</keyword>
<evidence type="ECO:0000256" key="1">
    <source>
        <dbReference type="ARBA" id="ARBA00022729"/>
    </source>
</evidence>
<protein>
    <recommendedName>
        <fullName evidence="8">SRCR domain-containing protein</fullName>
    </recommendedName>
</protein>
<evidence type="ECO:0000313" key="9">
    <source>
        <dbReference type="EMBL" id="VEL36679.1"/>
    </source>
</evidence>
<keyword evidence="2" id="KW-0677">Repeat</keyword>
<keyword evidence="7" id="KW-0472">Membrane</keyword>
<dbReference type="InterPro" id="IPR036772">
    <property type="entry name" value="SRCR-like_dom_sf"/>
</dbReference>
<name>A0A3S5BRS4_9PLAT</name>
<proteinExistence type="predicted"/>
<sequence>MPKQLFLITPAILYKTLLNRYIMLIILSGLLAASMAVTPTEFKDGDIRLVDGLEENSGTVLIYRGYAWGLVCDDSWSLKEAGVVCRQLGLGQALQATRKNQYSRLGSTSASNSPESHQQPQGELNPDGDSSAYNFHIKLLHHTVKKGNLATENRRI</sequence>
<dbReference type="PRINTS" id="PR00258">
    <property type="entry name" value="SPERACTRCPTR"/>
</dbReference>
<dbReference type="PANTHER" id="PTHR19331">
    <property type="entry name" value="SCAVENGER RECEPTOR DOMAIN-CONTAINING"/>
    <property type="match status" value="1"/>
</dbReference>
<dbReference type="EMBL" id="CAAALY010252889">
    <property type="protein sequence ID" value="VEL36679.1"/>
    <property type="molecule type" value="Genomic_DNA"/>
</dbReference>
<dbReference type="PANTHER" id="PTHR19331:SF465">
    <property type="entry name" value="EGG PEPTIDE SPERACT RECEPTOR"/>
    <property type="match status" value="1"/>
</dbReference>
<keyword evidence="7" id="KW-1133">Transmembrane helix</keyword>
<dbReference type="Pfam" id="PF00530">
    <property type="entry name" value="SRCR"/>
    <property type="match status" value="1"/>
</dbReference>
<evidence type="ECO:0000259" key="8">
    <source>
        <dbReference type="PROSITE" id="PS50287"/>
    </source>
</evidence>
<keyword evidence="1" id="KW-0732">Signal</keyword>
<evidence type="ECO:0000313" key="10">
    <source>
        <dbReference type="Proteomes" id="UP000784294"/>
    </source>
</evidence>
<dbReference type="GO" id="GO:0016020">
    <property type="term" value="C:membrane"/>
    <property type="evidence" value="ECO:0007669"/>
    <property type="project" value="InterPro"/>
</dbReference>
<evidence type="ECO:0000256" key="2">
    <source>
        <dbReference type="ARBA" id="ARBA00022737"/>
    </source>
</evidence>
<keyword evidence="4" id="KW-0325">Glycoprotein</keyword>
<reference evidence="9" key="1">
    <citation type="submission" date="2018-11" db="EMBL/GenBank/DDBJ databases">
        <authorList>
            <consortium name="Pathogen Informatics"/>
        </authorList>
    </citation>
    <scope>NUCLEOTIDE SEQUENCE</scope>
</reference>
<dbReference type="OrthoDB" id="547291at2759"/>
<feature type="region of interest" description="Disordered" evidence="6">
    <location>
        <begin position="104"/>
        <end position="128"/>
    </location>
</feature>